<evidence type="ECO:0000313" key="3">
    <source>
        <dbReference type="EMBL" id="HGI44309.1"/>
    </source>
</evidence>
<organism evidence="3">
    <name type="scientific">Thermofilum pendens</name>
    <dbReference type="NCBI Taxonomy" id="2269"/>
    <lineage>
        <taxon>Archaea</taxon>
        <taxon>Thermoproteota</taxon>
        <taxon>Thermoprotei</taxon>
        <taxon>Thermofilales</taxon>
        <taxon>Thermofilaceae</taxon>
        <taxon>Thermofilum</taxon>
    </lineage>
</organism>
<dbReference type="PANTHER" id="PTHR10763">
    <property type="entry name" value="CELL DIVISION CONTROL PROTEIN 6-RELATED"/>
    <property type="match status" value="1"/>
</dbReference>
<dbReference type="InterPro" id="IPR027417">
    <property type="entry name" value="P-loop_NTPase"/>
</dbReference>
<dbReference type="SMART" id="SM00382">
    <property type="entry name" value="AAA"/>
    <property type="match status" value="1"/>
</dbReference>
<evidence type="ECO:0000256" key="1">
    <source>
        <dbReference type="ARBA" id="ARBA00022705"/>
    </source>
</evidence>
<dbReference type="InterPro" id="IPR050311">
    <property type="entry name" value="ORC1/CDC6"/>
</dbReference>
<reference evidence="3" key="1">
    <citation type="journal article" date="2020" name="mSystems">
        <title>Genome- and Community-Level Interaction Insights into Carbon Utilization and Element Cycling Functions of Hydrothermarchaeota in Hydrothermal Sediment.</title>
        <authorList>
            <person name="Zhou Z."/>
            <person name="Liu Y."/>
            <person name="Xu W."/>
            <person name="Pan J."/>
            <person name="Luo Z.H."/>
            <person name="Li M."/>
        </authorList>
    </citation>
    <scope>NUCLEOTIDE SEQUENCE [LARGE SCALE GENOMIC DNA]</scope>
    <source>
        <strain evidence="3">SpSt-735</strain>
    </source>
</reference>
<dbReference type="Gene3D" id="1.10.8.60">
    <property type="match status" value="1"/>
</dbReference>
<keyword evidence="1" id="KW-0235">DNA replication</keyword>
<evidence type="ECO:0000259" key="2">
    <source>
        <dbReference type="SMART" id="SM00382"/>
    </source>
</evidence>
<dbReference type="PANTHER" id="PTHR10763:SF26">
    <property type="entry name" value="CELL DIVISION CONTROL PROTEIN 6 HOMOLOG"/>
    <property type="match status" value="1"/>
</dbReference>
<dbReference type="AlphaFoldDB" id="A0A7C4FFL1"/>
<dbReference type="SUPFAM" id="SSF52540">
    <property type="entry name" value="P-loop containing nucleoside triphosphate hydrolases"/>
    <property type="match status" value="1"/>
</dbReference>
<dbReference type="Gene3D" id="3.40.50.300">
    <property type="entry name" value="P-loop containing nucleotide triphosphate hydrolases"/>
    <property type="match status" value="1"/>
</dbReference>
<dbReference type="InterPro" id="IPR003593">
    <property type="entry name" value="AAA+_ATPase"/>
</dbReference>
<dbReference type="GO" id="GO:0016887">
    <property type="term" value="F:ATP hydrolysis activity"/>
    <property type="evidence" value="ECO:0007669"/>
    <property type="project" value="InterPro"/>
</dbReference>
<comment type="caution">
    <text evidence="3">The sequence shown here is derived from an EMBL/GenBank/DDBJ whole genome shotgun (WGS) entry which is preliminary data.</text>
</comment>
<dbReference type="Pfam" id="PF00004">
    <property type="entry name" value="AAA"/>
    <property type="match status" value="1"/>
</dbReference>
<proteinExistence type="predicted"/>
<accession>A0A7C4FFL1</accession>
<dbReference type="GO" id="GO:0006260">
    <property type="term" value="P:DNA replication"/>
    <property type="evidence" value="ECO:0007669"/>
    <property type="project" value="UniProtKB-KW"/>
</dbReference>
<dbReference type="GO" id="GO:0005524">
    <property type="term" value="F:ATP binding"/>
    <property type="evidence" value="ECO:0007669"/>
    <property type="project" value="InterPro"/>
</dbReference>
<sequence>MQSMKPWSRKLYRALLKPPPQLLFREAQLREAKARLTSGECFLIRGPPGVGKTTLARMSSREVGVEVVYVSGFRCRTYSCIRAAVRESALNIIDDYGMILRDSRVAELVSLLPFKVIIAHTGLYSKELEGLAEITMPPYSEEEILSILEERVYRLSLPVDEEVLRVCAREAAVYSGNVRIALMMLADYLAERTTRDFL</sequence>
<gene>
    <name evidence="3" type="ORF">ENV17_08005</name>
</gene>
<protein>
    <submittedName>
        <fullName evidence="3">AAA family ATPase</fullName>
    </submittedName>
</protein>
<dbReference type="EMBL" id="DTFI01000232">
    <property type="protein sequence ID" value="HGI44309.1"/>
    <property type="molecule type" value="Genomic_DNA"/>
</dbReference>
<feature type="domain" description="AAA+ ATPase" evidence="2">
    <location>
        <begin position="38"/>
        <end position="158"/>
    </location>
</feature>
<dbReference type="InterPro" id="IPR003959">
    <property type="entry name" value="ATPase_AAA_core"/>
</dbReference>
<name>A0A7C4FFL1_THEPE</name>